<feature type="non-terminal residue" evidence="2">
    <location>
        <position position="167"/>
    </location>
</feature>
<evidence type="ECO:0000259" key="1">
    <source>
        <dbReference type="Pfam" id="PF02558"/>
    </source>
</evidence>
<dbReference type="InterPro" id="IPR051402">
    <property type="entry name" value="KPR-Related"/>
</dbReference>
<comment type="caution">
    <text evidence="2">The sequence shown here is derived from an EMBL/GenBank/DDBJ whole genome shotgun (WGS) entry which is preliminary data.</text>
</comment>
<dbReference type="InterPro" id="IPR036291">
    <property type="entry name" value="NAD(P)-bd_dom_sf"/>
</dbReference>
<dbReference type="Gene3D" id="3.40.50.720">
    <property type="entry name" value="NAD(P)-binding Rossmann-like Domain"/>
    <property type="match status" value="1"/>
</dbReference>
<dbReference type="AlphaFoldDB" id="X1V9X0"/>
<feature type="domain" description="Ketopantoate reductase N-terminal" evidence="1">
    <location>
        <begin position="3"/>
        <end position="148"/>
    </location>
</feature>
<evidence type="ECO:0000313" key="2">
    <source>
        <dbReference type="EMBL" id="GAJ09906.1"/>
    </source>
</evidence>
<sequence length="167" mass="17579">MKILILGAGGIGGYFGARLIQAGADVTFLVREARQQLIERAGLQVETPDGPFSVQPRTVTAATVQADYDLIVLAPKAYDLDDALTSLAQADARGAILPFLNGLDHLRVLDARYGRARVLGGVAHIAAMITPSGAVRQLSPLHRLTAGARDTAHAALARDFIALCGRA</sequence>
<gene>
    <name evidence="2" type="ORF">S12H4_49157</name>
</gene>
<dbReference type="EMBL" id="BARW01030806">
    <property type="protein sequence ID" value="GAJ09906.1"/>
    <property type="molecule type" value="Genomic_DNA"/>
</dbReference>
<proteinExistence type="predicted"/>
<dbReference type="PANTHER" id="PTHR21708:SF26">
    <property type="entry name" value="2-DEHYDROPANTOATE 2-REDUCTASE"/>
    <property type="match status" value="1"/>
</dbReference>
<reference evidence="2" key="1">
    <citation type="journal article" date="2014" name="Front. Microbiol.">
        <title>High frequency of phylogenetically diverse reductive dehalogenase-homologous genes in deep subseafloor sedimentary metagenomes.</title>
        <authorList>
            <person name="Kawai M."/>
            <person name="Futagami T."/>
            <person name="Toyoda A."/>
            <person name="Takaki Y."/>
            <person name="Nishi S."/>
            <person name="Hori S."/>
            <person name="Arai W."/>
            <person name="Tsubouchi T."/>
            <person name="Morono Y."/>
            <person name="Uchiyama I."/>
            <person name="Ito T."/>
            <person name="Fujiyama A."/>
            <person name="Inagaki F."/>
            <person name="Takami H."/>
        </authorList>
    </citation>
    <scope>NUCLEOTIDE SEQUENCE</scope>
    <source>
        <strain evidence="2">Expedition CK06-06</strain>
    </source>
</reference>
<protein>
    <recommendedName>
        <fullName evidence="1">Ketopantoate reductase N-terminal domain-containing protein</fullName>
    </recommendedName>
</protein>
<dbReference type="GO" id="GO:0005737">
    <property type="term" value="C:cytoplasm"/>
    <property type="evidence" value="ECO:0007669"/>
    <property type="project" value="TreeGrafter"/>
</dbReference>
<accession>X1V9X0</accession>
<organism evidence="2">
    <name type="scientific">marine sediment metagenome</name>
    <dbReference type="NCBI Taxonomy" id="412755"/>
    <lineage>
        <taxon>unclassified sequences</taxon>
        <taxon>metagenomes</taxon>
        <taxon>ecological metagenomes</taxon>
    </lineage>
</organism>
<dbReference type="InterPro" id="IPR013332">
    <property type="entry name" value="KPR_N"/>
</dbReference>
<dbReference type="PANTHER" id="PTHR21708">
    <property type="entry name" value="PROBABLE 2-DEHYDROPANTOATE 2-REDUCTASE"/>
    <property type="match status" value="1"/>
</dbReference>
<dbReference type="SUPFAM" id="SSF51735">
    <property type="entry name" value="NAD(P)-binding Rossmann-fold domains"/>
    <property type="match status" value="1"/>
</dbReference>
<dbReference type="Pfam" id="PF02558">
    <property type="entry name" value="ApbA"/>
    <property type="match status" value="1"/>
</dbReference>
<name>X1V9X0_9ZZZZ</name>